<evidence type="ECO:0000313" key="11">
    <source>
        <dbReference type="Proteomes" id="UP000254425"/>
    </source>
</evidence>
<feature type="domain" description="HTH araC/xylS-type" evidence="8">
    <location>
        <begin position="615"/>
        <end position="640"/>
    </location>
</feature>
<proteinExistence type="inferred from homology"/>
<name>A0A345XIU9_9ACTN</name>
<evidence type="ECO:0000256" key="7">
    <source>
        <dbReference type="PROSITE-ProRule" id="PRU10141"/>
    </source>
</evidence>
<dbReference type="GO" id="GO:0043565">
    <property type="term" value="F:sequence-specific DNA binding"/>
    <property type="evidence" value="ECO:0007669"/>
    <property type="project" value="InterPro"/>
</dbReference>
<dbReference type="Pfam" id="PF13458">
    <property type="entry name" value="Peripla_BP_6"/>
    <property type="match status" value="1"/>
</dbReference>
<dbReference type="SUPFAM" id="SSF56112">
    <property type="entry name" value="Protein kinase-like (PK-like)"/>
    <property type="match status" value="1"/>
</dbReference>
<dbReference type="InterPro" id="IPR011009">
    <property type="entry name" value="Kinase-like_dom_sf"/>
</dbReference>
<organism evidence="10 11">
    <name type="scientific">Streptomyces armeniacus</name>
    <dbReference type="NCBI Taxonomy" id="83291"/>
    <lineage>
        <taxon>Bacteria</taxon>
        <taxon>Bacillati</taxon>
        <taxon>Actinomycetota</taxon>
        <taxon>Actinomycetes</taxon>
        <taxon>Kitasatosporales</taxon>
        <taxon>Streptomycetaceae</taxon>
        <taxon>Streptomyces</taxon>
    </lineage>
</organism>
<dbReference type="PROSITE" id="PS00107">
    <property type="entry name" value="PROTEIN_KINASE_ATP"/>
    <property type="match status" value="1"/>
</dbReference>
<dbReference type="Gene3D" id="3.40.50.2300">
    <property type="match status" value="2"/>
</dbReference>
<dbReference type="SMART" id="SM00220">
    <property type="entry name" value="S_TKc"/>
    <property type="match status" value="1"/>
</dbReference>
<dbReference type="PROSITE" id="PS50011">
    <property type="entry name" value="PROTEIN_KINASE_DOM"/>
    <property type="match status" value="1"/>
</dbReference>
<keyword evidence="6 7" id="KW-0067">ATP-binding</keyword>
<dbReference type="GO" id="GO:0005524">
    <property type="term" value="F:ATP binding"/>
    <property type="evidence" value="ECO:0007669"/>
    <property type="project" value="UniProtKB-UniRule"/>
</dbReference>
<dbReference type="InterPro" id="IPR028081">
    <property type="entry name" value="Leu-bd"/>
</dbReference>
<evidence type="ECO:0000313" key="10">
    <source>
        <dbReference type="EMBL" id="AXK31565.1"/>
    </source>
</evidence>
<dbReference type="InterPro" id="IPR000719">
    <property type="entry name" value="Prot_kinase_dom"/>
</dbReference>
<reference evidence="10 11" key="1">
    <citation type="submission" date="2018-07" db="EMBL/GenBank/DDBJ databases">
        <title>Draft genome of the type strain Streptomyces armeniacus ATCC 15676.</title>
        <authorList>
            <person name="Labana P."/>
            <person name="Gosse J.T."/>
            <person name="Boddy C.N."/>
        </authorList>
    </citation>
    <scope>NUCLEOTIDE SEQUENCE [LARGE SCALE GENOMIC DNA]</scope>
    <source>
        <strain evidence="10 11">ATCC 15676</strain>
    </source>
</reference>
<evidence type="ECO:0000256" key="1">
    <source>
        <dbReference type="ARBA" id="ARBA00010062"/>
    </source>
</evidence>
<dbReference type="InterPro" id="IPR008271">
    <property type="entry name" value="Ser/Thr_kinase_AS"/>
</dbReference>
<keyword evidence="2" id="KW-0808">Transferase</keyword>
<gene>
    <name evidence="10" type="ORF">DVA86_01800</name>
</gene>
<protein>
    <submittedName>
        <fullName evidence="10">Serine/threonine protein kinase</fullName>
    </submittedName>
</protein>
<evidence type="ECO:0000256" key="4">
    <source>
        <dbReference type="ARBA" id="ARBA00022741"/>
    </source>
</evidence>
<evidence type="ECO:0000256" key="5">
    <source>
        <dbReference type="ARBA" id="ARBA00022777"/>
    </source>
</evidence>
<dbReference type="Proteomes" id="UP000254425">
    <property type="component" value="Chromosome"/>
</dbReference>
<dbReference type="PANTHER" id="PTHR43289">
    <property type="entry name" value="MITOGEN-ACTIVATED PROTEIN KINASE KINASE KINASE 20-RELATED"/>
    <property type="match status" value="1"/>
</dbReference>
<keyword evidence="4 7" id="KW-0547">Nucleotide-binding</keyword>
<keyword evidence="10" id="KW-0723">Serine/threonine-protein kinase</keyword>
<dbReference type="GO" id="GO:0003700">
    <property type="term" value="F:DNA-binding transcription factor activity"/>
    <property type="evidence" value="ECO:0007669"/>
    <property type="project" value="InterPro"/>
</dbReference>
<dbReference type="GO" id="GO:0004674">
    <property type="term" value="F:protein serine/threonine kinase activity"/>
    <property type="evidence" value="ECO:0007669"/>
    <property type="project" value="UniProtKB-KW"/>
</dbReference>
<evidence type="ECO:0000259" key="8">
    <source>
        <dbReference type="PROSITE" id="PS01124"/>
    </source>
</evidence>
<feature type="domain" description="Protein kinase" evidence="9">
    <location>
        <begin position="16"/>
        <end position="280"/>
    </location>
</feature>
<dbReference type="PANTHER" id="PTHR43289:SF34">
    <property type="entry name" value="SERINE_THREONINE-PROTEIN KINASE YBDM-RELATED"/>
    <property type="match status" value="1"/>
</dbReference>
<evidence type="ECO:0000259" key="9">
    <source>
        <dbReference type="PROSITE" id="PS50011"/>
    </source>
</evidence>
<dbReference type="EMBL" id="CP031320">
    <property type="protein sequence ID" value="AXK31565.1"/>
    <property type="molecule type" value="Genomic_DNA"/>
</dbReference>
<dbReference type="PROSITE" id="PS00108">
    <property type="entry name" value="PROTEIN_KINASE_ST"/>
    <property type="match status" value="1"/>
</dbReference>
<sequence length="717" mass="74915">MSEPLLPHDPAWLGGHRLLARLGAGGMGVVYLGRSGSGALAAVKAVHPELAGEPDFRIRFRREVAAVRRVNSPWAVPVTAADPDAPTPWLATAYVPGPPLGEAVRRTGPLPVPSVRSLGRLLAAALREVHAAGLVHRDIKPGNVLLAVDGPRLIDFGIARSAGQTALTSVGMVAGTPGYLSPEQAEARTGELGPASDVFSLGCLLAYAATGRPPFGEGTVEALLYRTVHDQPDLEGIGSGPDDDAGAGLRALLRDCLAKEPAARPTAREIEFRLAEHAVPGGAWLPEQVVRDIADRSARMLALPDVATTAAGAPDDGPATGTGRRRLLALASGAAVLAAAGGGTALWAATRGNESGPAGTRWSLGVHADLSGPGKAVGEAHERGARLAVEQYNARRDKPFELGLKTADDRGAEARAKGAAQSLVRDRGVLAVLGPTTEESVYGASDTYDEALLPLLLVAPGAFVLMTRRCRPAVHCRPRVYAVGFGLAVYLAKEAESARPGVLQDRTADPVAWETTQALADTLRQARIPFRPRVVPAGHGDFGPQVADILDGKADAFVYAGHAEGAAKVARELAAAGFDGPRLGDEALLEPAFLEQAGEAAEGWLIGSSFVDPAGVPAAKAFTAAFRRRFGAAPGRYAAEAYDAANLAIEQLVKAAEGGRPPSRAELVPLLRKSRYRGITKTYAFDADNGRFNGETSFLYRVENGEFRYRGPAPEGS</sequence>
<evidence type="ECO:0000256" key="2">
    <source>
        <dbReference type="ARBA" id="ARBA00022679"/>
    </source>
</evidence>
<dbReference type="CDD" id="cd06342">
    <property type="entry name" value="PBP1_ABC_LIVBP-like"/>
    <property type="match status" value="1"/>
</dbReference>
<dbReference type="Gene3D" id="1.10.510.10">
    <property type="entry name" value="Transferase(Phosphotransferase) domain 1"/>
    <property type="match status" value="1"/>
</dbReference>
<dbReference type="SUPFAM" id="SSF53822">
    <property type="entry name" value="Periplasmic binding protein-like I"/>
    <property type="match status" value="1"/>
</dbReference>
<keyword evidence="11" id="KW-1185">Reference proteome</keyword>
<dbReference type="RefSeq" id="WP_208875162.1">
    <property type="nucleotide sequence ID" value="NZ_CP031320.1"/>
</dbReference>
<dbReference type="PROSITE" id="PS01124">
    <property type="entry name" value="HTH_ARAC_FAMILY_2"/>
    <property type="match status" value="1"/>
</dbReference>
<accession>A0A345XIU9</accession>
<dbReference type="InterPro" id="IPR028082">
    <property type="entry name" value="Peripla_BP_I"/>
</dbReference>
<dbReference type="KEGG" id="sarm:DVA86_01800"/>
<dbReference type="InterPro" id="IPR017441">
    <property type="entry name" value="Protein_kinase_ATP_BS"/>
</dbReference>
<dbReference type="AlphaFoldDB" id="A0A345XIU9"/>
<evidence type="ECO:0000256" key="6">
    <source>
        <dbReference type="ARBA" id="ARBA00022840"/>
    </source>
</evidence>
<keyword evidence="5 10" id="KW-0418">Kinase</keyword>
<keyword evidence="3" id="KW-0732">Signal</keyword>
<dbReference type="Pfam" id="PF00069">
    <property type="entry name" value="Pkinase"/>
    <property type="match status" value="1"/>
</dbReference>
<dbReference type="CDD" id="cd14014">
    <property type="entry name" value="STKc_PknB_like"/>
    <property type="match status" value="1"/>
</dbReference>
<evidence type="ECO:0000256" key="3">
    <source>
        <dbReference type="ARBA" id="ARBA00022729"/>
    </source>
</evidence>
<comment type="similarity">
    <text evidence="1">Belongs to the leucine-binding protein family.</text>
</comment>
<dbReference type="InterPro" id="IPR018060">
    <property type="entry name" value="HTH_AraC"/>
</dbReference>
<dbReference type="Gene3D" id="3.30.200.20">
    <property type="entry name" value="Phosphorylase Kinase, domain 1"/>
    <property type="match status" value="1"/>
</dbReference>
<feature type="binding site" evidence="7">
    <location>
        <position position="44"/>
    </location>
    <ligand>
        <name>ATP</name>
        <dbReference type="ChEBI" id="CHEBI:30616"/>
    </ligand>
</feature>